<evidence type="ECO:0000313" key="3">
    <source>
        <dbReference type="EnsemblPlants" id="OPUNC05G25850.1"/>
    </source>
</evidence>
<organism evidence="3">
    <name type="scientific">Oryza punctata</name>
    <name type="common">Red rice</name>
    <dbReference type="NCBI Taxonomy" id="4537"/>
    <lineage>
        <taxon>Eukaryota</taxon>
        <taxon>Viridiplantae</taxon>
        <taxon>Streptophyta</taxon>
        <taxon>Embryophyta</taxon>
        <taxon>Tracheophyta</taxon>
        <taxon>Spermatophyta</taxon>
        <taxon>Magnoliopsida</taxon>
        <taxon>Liliopsida</taxon>
        <taxon>Poales</taxon>
        <taxon>Poaceae</taxon>
        <taxon>BOP clade</taxon>
        <taxon>Oryzoideae</taxon>
        <taxon>Oryzeae</taxon>
        <taxon>Oryzinae</taxon>
        <taxon>Oryza</taxon>
    </lineage>
</organism>
<reference evidence="3" key="2">
    <citation type="submission" date="2018-05" db="EMBL/GenBank/DDBJ databases">
        <title>OpunRS2 (Oryza punctata Reference Sequence Version 2).</title>
        <authorList>
            <person name="Zhang J."/>
            <person name="Kudrna D."/>
            <person name="Lee S."/>
            <person name="Talag J."/>
            <person name="Welchert J."/>
            <person name="Wing R.A."/>
        </authorList>
    </citation>
    <scope>NUCLEOTIDE SEQUENCE [LARGE SCALE GENOMIC DNA]</scope>
</reference>
<keyword evidence="2" id="KW-1133">Transmembrane helix</keyword>
<dbReference type="eggNOG" id="ENOG502QTAE">
    <property type="taxonomic scope" value="Eukaryota"/>
</dbReference>
<dbReference type="PANTHER" id="PTHR34553">
    <property type="entry name" value="OS05G0597400 PROTEIN"/>
    <property type="match status" value="1"/>
</dbReference>
<keyword evidence="4" id="KW-1185">Reference proteome</keyword>
<accession>A0A0E0L6P0</accession>
<dbReference type="AlphaFoldDB" id="A0A0E0L6P0"/>
<proteinExistence type="predicted"/>
<dbReference type="STRING" id="4537.A0A0E0L6P0"/>
<keyword evidence="2" id="KW-0472">Membrane</keyword>
<name>A0A0E0L6P0_ORYPU</name>
<keyword evidence="2" id="KW-0812">Transmembrane</keyword>
<dbReference type="PANTHER" id="PTHR34553:SF2">
    <property type="entry name" value="(WILD MALAYSIAN BANANA) HYPOTHETICAL PROTEIN"/>
    <property type="match status" value="1"/>
</dbReference>
<protein>
    <submittedName>
        <fullName evidence="3">Uncharacterized protein</fullName>
    </submittedName>
</protein>
<reference evidence="3" key="1">
    <citation type="submission" date="2015-04" db="UniProtKB">
        <authorList>
            <consortium name="EnsemblPlants"/>
        </authorList>
    </citation>
    <scope>IDENTIFICATION</scope>
</reference>
<evidence type="ECO:0000256" key="1">
    <source>
        <dbReference type="SAM" id="MobiDB-lite"/>
    </source>
</evidence>
<feature type="transmembrane region" description="Helical" evidence="2">
    <location>
        <begin position="312"/>
        <end position="330"/>
    </location>
</feature>
<feature type="compositionally biased region" description="Basic and acidic residues" evidence="1">
    <location>
        <begin position="222"/>
        <end position="231"/>
    </location>
</feature>
<evidence type="ECO:0000256" key="2">
    <source>
        <dbReference type="SAM" id="Phobius"/>
    </source>
</evidence>
<dbReference type="OMA" id="HEPCHCN"/>
<dbReference type="Proteomes" id="UP000026962">
    <property type="component" value="Chromosome 5"/>
</dbReference>
<evidence type="ECO:0000313" key="4">
    <source>
        <dbReference type="Proteomes" id="UP000026962"/>
    </source>
</evidence>
<sequence length="561" mass="63194">MEALPDIYPLTGLQIGDMQSYVSRAFLYFAPLSKKVFILVDNQPWRTSKQSRSARLWQFMVTKYRMSPFANSRALDKVPCSGRNTSSAAAAAAAADGECSMAARRWFEVVDLRLALHGFLVFEVSWRDVHGINYLNELLTDTSLALEARYMKKWEFYSAEQAAACTKLWFLGRAPEAEALRGYLTTLYSLSQDNVNDDKDSSNNNINNINMRRLIQQIRRSSSSEKDKKDDEDADADDQDQAPSSSSSYTDTLILLRSRDSALPMKLRQIIMSDIRLLTLLESGLPSWVIFLQSYPLLCLLYRPWMRPLARTLYLLVSLATVIIGFYDLYKNVPLLKAAAARVCGPLFGWIETWDMVTRIQYLGTILFLRNHLRKCLQGMVALLRMARAVLRPLSAPLAAIAGPLLAACGEVCELLGDLAEALWAPLDAVLDCLNPLVQALLLPLRFAASLASCAGSLLSNTYNFGKDIWETVSSMFELNHMAEAQHSAFDVSLLKSLWNDLFSQIFRAIRSILNGILVFFASCNRHRLRLAPYSCPCKTKRRLQGHDKDEDDVVECDICK</sequence>
<dbReference type="Gramene" id="OPUNC05G25850.1">
    <property type="protein sequence ID" value="OPUNC05G25850.1"/>
    <property type="gene ID" value="OPUNC05G25850"/>
</dbReference>
<feature type="region of interest" description="Disordered" evidence="1">
    <location>
        <begin position="221"/>
        <end position="247"/>
    </location>
</feature>
<dbReference type="HOGENOM" id="CLU_015474_1_0_1"/>
<dbReference type="EnsemblPlants" id="OPUNC05G25850.1">
    <property type="protein sequence ID" value="OPUNC05G25850.1"/>
    <property type="gene ID" value="OPUNC05G25850"/>
</dbReference>